<dbReference type="EMBL" id="JAWRVE010000001">
    <property type="protein sequence ID" value="KAL1884007.1"/>
    <property type="molecule type" value="Genomic_DNA"/>
</dbReference>
<dbReference type="Proteomes" id="UP001583177">
    <property type="component" value="Unassembled WGS sequence"/>
</dbReference>
<gene>
    <name evidence="1" type="ORF">Daus18300_000116</name>
</gene>
<evidence type="ECO:0000313" key="1">
    <source>
        <dbReference type="EMBL" id="KAL1884007.1"/>
    </source>
</evidence>
<organism evidence="1 2">
    <name type="scientific">Diaporthe australafricana</name>
    <dbReference type="NCBI Taxonomy" id="127596"/>
    <lineage>
        <taxon>Eukaryota</taxon>
        <taxon>Fungi</taxon>
        <taxon>Dikarya</taxon>
        <taxon>Ascomycota</taxon>
        <taxon>Pezizomycotina</taxon>
        <taxon>Sordariomycetes</taxon>
        <taxon>Sordariomycetidae</taxon>
        <taxon>Diaporthales</taxon>
        <taxon>Diaporthaceae</taxon>
        <taxon>Diaporthe</taxon>
    </lineage>
</organism>
<comment type="caution">
    <text evidence="1">The sequence shown here is derived from an EMBL/GenBank/DDBJ whole genome shotgun (WGS) entry which is preliminary data.</text>
</comment>
<name>A0ABR3Y8B1_9PEZI</name>
<protein>
    <submittedName>
        <fullName evidence="1">Uncharacterized protein</fullName>
    </submittedName>
</protein>
<keyword evidence="2" id="KW-1185">Reference proteome</keyword>
<reference evidence="1 2" key="1">
    <citation type="journal article" date="2024" name="IMA Fungus">
        <title>IMA Genome - F19 : A genome assembly and annotation guide to empower mycologists, including annotated draft genome sequences of Ceratocystis pirilliformis, Diaporthe australafricana, Fusarium ophioides, Paecilomyces lecythidis, and Sporothrix stenoceras.</title>
        <authorList>
            <person name="Aylward J."/>
            <person name="Wilson A.M."/>
            <person name="Visagie C.M."/>
            <person name="Spraker J."/>
            <person name="Barnes I."/>
            <person name="Buitendag C."/>
            <person name="Ceriani C."/>
            <person name="Del Mar Angel L."/>
            <person name="du Plessis D."/>
            <person name="Fuchs T."/>
            <person name="Gasser K."/>
            <person name="Kramer D."/>
            <person name="Li W."/>
            <person name="Munsamy K."/>
            <person name="Piso A."/>
            <person name="Price J.L."/>
            <person name="Sonnekus B."/>
            <person name="Thomas C."/>
            <person name="van der Nest A."/>
            <person name="van Dijk A."/>
            <person name="van Heerden A."/>
            <person name="van Vuuren N."/>
            <person name="Yilmaz N."/>
            <person name="Duong T.A."/>
            <person name="van der Merwe N.A."/>
            <person name="Wingfield M.J."/>
            <person name="Wingfield B.D."/>
        </authorList>
    </citation>
    <scope>NUCLEOTIDE SEQUENCE [LARGE SCALE GENOMIC DNA]</scope>
    <source>
        <strain evidence="1 2">CMW 18300</strain>
    </source>
</reference>
<sequence>MATQEVVSAVQRLGYVAIDFGNTATRAVAAVHKIDRATKRQLTVNPKICPIEDTQACDDAGKRFQGGEFPSRGCPFDGPPFLVGYNAANQTAKQSISLKSLVYFLTDTKDDHPFTAALREHYSSLPSQNEKLAFERDLRSMLLRFFKDIFEKALAVSQEKKFDIRSITLCIPNLWSTLNTTIQEYLGAILVETISGRDIEVTFTFEAAARAQYLVQYHPEKLKDHNYLVVLDFGGHALGGSHGVLRWPSDDASSDSPAFYSPLNSDTGKRGGYEIWELEVGRLIDQQMTKDYSARARFPAKYRNFLRKAFLDQFFENKAEITFDEETENTLQKTTYRLQVNLQNKRNEPEYKAISIDLKKKYVYIDIPMHALRDAWRDGYREILDVAKKCIELHAKKRDLGRVFVLLSGGSIANPEAKNELTVLCDTWGRLRSHGTTMEQITLVLMKDIMMDGWKSTVAKGAAIALANTKNVEQFWDEGGVLCIQSSTPKGNFTAHTSGSAELLFRKDKNFGYEHLPVNIVLKEDKIIRLIADPYFHDAENKPGRPKKNPATNCYDVWDLTREYEPRAGARPLIQIPDGSYVIEVFSMKHDERDAVLTLQLRRGPSAPKCRGKVSKKTEKVESLREDRVLYFEVPLMSNGEANIVVLDCDRIKGRFWMPRKDEKAMGSID</sequence>
<accession>A0ABR3Y8B1</accession>
<proteinExistence type="predicted"/>
<evidence type="ECO:0000313" key="2">
    <source>
        <dbReference type="Proteomes" id="UP001583177"/>
    </source>
</evidence>